<dbReference type="SUPFAM" id="SSF53300">
    <property type="entry name" value="vWA-like"/>
    <property type="match status" value="1"/>
</dbReference>
<dbReference type="Proteomes" id="UP000076947">
    <property type="component" value="Unassembled WGS sequence"/>
</dbReference>
<feature type="region of interest" description="Disordered" evidence="1">
    <location>
        <begin position="560"/>
        <end position="601"/>
    </location>
</feature>
<evidence type="ECO:0000313" key="5">
    <source>
        <dbReference type="EMBL" id="OAH26555.1"/>
    </source>
</evidence>
<reference evidence="6" key="1">
    <citation type="submission" date="2016-02" db="EMBL/GenBank/DDBJ databases">
        <authorList>
            <person name="Kaur G."/>
            <person name="Nair G.R."/>
            <person name="Mayilraj S."/>
        </authorList>
    </citation>
    <scope>NUCLEOTIDE SEQUENCE [LARGE SCALE GENOMIC DNA]</scope>
    <source>
        <strain evidence="6">GA-15</strain>
    </source>
</reference>
<evidence type="ECO:0000256" key="2">
    <source>
        <dbReference type="SAM" id="Phobius"/>
    </source>
</evidence>
<feature type="signal peptide" evidence="3">
    <location>
        <begin position="1"/>
        <end position="26"/>
    </location>
</feature>
<dbReference type="EMBL" id="LSTQ01000023">
    <property type="protein sequence ID" value="OAH26555.1"/>
    <property type="molecule type" value="Genomic_DNA"/>
</dbReference>
<dbReference type="PROSITE" id="PS50234">
    <property type="entry name" value="VWFA"/>
    <property type="match status" value="1"/>
</dbReference>
<dbReference type="Pfam" id="PF13519">
    <property type="entry name" value="VWA_2"/>
    <property type="match status" value="1"/>
</dbReference>
<dbReference type="RefSeq" id="WP_066840038.1">
    <property type="nucleotide sequence ID" value="NZ_LSTQ01000023.1"/>
</dbReference>
<keyword evidence="2" id="KW-0472">Membrane</keyword>
<dbReference type="OrthoDB" id="4318225at2"/>
<keyword evidence="3" id="KW-0732">Signal</keyword>
<evidence type="ECO:0000256" key="3">
    <source>
        <dbReference type="SAM" id="SignalP"/>
    </source>
</evidence>
<dbReference type="InterPro" id="IPR002035">
    <property type="entry name" value="VWF_A"/>
</dbReference>
<comment type="caution">
    <text evidence="5">The sequence shown here is derived from an EMBL/GenBank/DDBJ whole genome shotgun (WGS) entry which is preliminary data.</text>
</comment>
<accession>A0A177IEQ2</accession>
<keyword evidence="6" id="KW-1185">Reference proteome</keyword>
<dbReference type="SMART" id="SM00327">
    <property type="entry name" value="VWA"/>
    <property type="match status" value="1"/>
</dbReference>
<proteinExistence type="predicted"/>
<dbReference type="AlphaFoldDB" id="A0A177IEQ2"/>
<evidence type="ECO:0000256" key="1">
    <source>
        <dbReference type="SAM" id="MobiDB-lite"/>
    </source>
</evidence>
<keyword evidence="2" id="KW-1133">Transmembrane helix</keyword>
<sequence length="638" mass="67265">MTHGKVWASVVMAVGLGITSAPIAMAQGSQENTVPPTMVILDASGSMEQADAGGKTRMDAAKEAAHTFLDGVSDDSELGFITYGTGTSNAPEEREAGCKDVTTLAPLASGQVDDIRGEVDDIEASGYTPMGPALRQAADELPDEGARNVVLVSDGLDTCAPPPVCDVAKELHEQGIDLIINTVGFLVDDEARTELECIAEAGGGRYLDANDADSLAESMRVLHTRSINAYETDLEEYEGSDSETTPTEIPADVDTFSSPLHYSGAALNSINGDAQHWRVPVEEGERLAISALTVQPPSFGGLTDNRYGMSLEFDDSSCLGDTWSQVEPNSAQGTQTAAGITKITGEDCGADGYVDFSISRRGNFLKGQDIPLELKITRFAGEDTSDVPDPEEESEVPEIEIPDDTVTAQPGTWFDDAAELPDGNEQGVSADIVPGETHFYKVPVEYGQRLAAAIATEGTDVEGGRGISVDRLDIKVYNEARQPAMNSEGITLETESSTTFGHAAPLNYRNIEDGTVPTRMLFQDGAQYISVNYKRLSGSDNEEVGDGEQHTARYSLAAVAEGEPQPGPTFREKSSDSPDAAGANEPSDSSDPATESVDAAASSEGMGVTTWALIALAVLVIAGIVGGFIAKTRKTGTK</sequence>
<dbReference type="InterPro" id="IPR036465">
    <property type="entry name" value="vWFA_dom_sf"/>
</dbReference>
<name>A0A177IEQ2_9CORY</name>
<keyword evidence="2" id="KW-0812">Transmembrane</keyword>
<feature type="transmembrane region" description="Helical" evidence="2">
    <location>
        <begin position="611"/>
        <end position="630"/>
    </location>
</feature>
<organism evidence="5 6">
    <name type="scientific">Corynebacterium stationis</name>
    <dbReference type="NCBI Taxonomy" id="1705"/>
    <lineage>
        <taxon>Bacteria</taxon>
        <taxon>Bacillati</taxon>
        <taxon>Actinomycetota</taxon>
        <taxon>Actinomycetes</taxon>
        <taxon>Mycobacteriales</taxon>
        <taxon>Corynebacteriaceae</taxon>
        <taxon>Corynebacterium</taxon>
    </lineage>
</organism>
<feature type="domain" description="VWFA" evidence="4">
    <location>
        <begin position="36"/>
        <end position="222"/>
    </location>
</feature>
<feature type="chain" id="PRO_5008063785" description="VWFA domain-containing protein" evidence="3">
    <location>
        <begin position="27"/>
        <end position="638"/>
    </location>
</feature>
<evidence type="ECO:0000313" key="6">
    <source>
        <dbReference type="Proteomes" id="UP000076947"/>
    </source>
</evidence>
<dbReference type="STRING" id="1705.CA21670_01470"/>
<evidence type="ECO:0000259" key="4">
    <source>
        <dbReference type="PROSITE" id="PS50234"/>
    </source>
</evidence>
<protein>
    <recommendedName>
        <fullName evidence="4">VWFA domain-containing protein</fullName>
    </recommendedName>
</protein>
<gene>
    <name evidence="5" type="ORF">AYJ05_03660</name>
</gene>
<dbReference type="Gene3D" id="3.40.50.410">
    <property type="entry name" value="von Willebrand factor, type A domain"/>
    <property type="match status" value="1"/>
</dbReference>